<proteinExistence type="predicted"/>
<dbReference type="Proteomes" id="UP001165960">
    <property type="component" value="Unassembled WGS sequence"/>
</dbReference>
<evidence type="ECO:0000313" key="2">
    <source>
        <dbReference type="Proteomes" id="UP001165960"/>
    </source>
</evidence>
<comment type="caution">
    <text evidence="1">The sequence shown here is derived from an EMBL/GenBank/DDBJ whole genome shotgun (WGS) entry which is preliminary data.</text>
</comment>
<protein>
    <submittedName>
        <fullName evidence="1">Uncharacterized protein</fullName>
    </submittedName>
</protein>
<evidence type="ECO:0000313" key="1">
    <source>
        <dbReference type="EMBL" id="KAJ9065057.1"/>
    </source>
</evidence>
<gene>
    <name evidence="1" type="ORF">DSO57_1023797</name>
</gene>
<keyword evidence="2" id="KW-1185">Reference proteome</keyword>
<dbReference type="EMBL" id="QTSX02004386">
    <property type="protein sequence ID" value="KAJ9065057.1"/>
    <property type="molecule type" value="Genomic_DNA"/>
</dbReference>
<accession>A0ACC2SSG3</accession>
<name>A0ACC2SSG3_9FUNG</name>
<sequence length="94" mass="10936">MVLFLVKQWADMSAYQMPEQVNLSLILGTKPKDSEEAQAENFFILPTTENEDWSLERYQSLFDTMEQIDSFPKVSRYCRLGDLKAVEFPLLPIV</sequence>
<organism evidence="1 2">
    <name type="scientific">Entomophthora muscae</name>
    <dbReference type="NCBI Taxonomy" id="34485"/>
    <lineage>
        <taxon>Eukaryota</taxon>
        <taxon>Fungi</taxon>
        <taxon>Fungi incertae sedis</taxon>
        <taxon>Zoopagomycota</taxon>
        <taxon>Entomophthoromycotina</taxon>
        <taxon>Entomophthoromycetes</taxon>
        <taxon>Entomophthorales</taxon>
        <taxon>Entomophthoraceae</taxon>
        <taxon>Entomophthora</taxon>
    </lineage>
</organism>
<reference evidence="1" key="1">
    <citation type="submission" date="2022-04" db="EMBL/GenBank/DDBJ databases">
        <title>Genome of the entomopathogenic fungus Entomophthora muscae.</title>
        <authorList>
            <person name="Elya C."/>
            <person name="Lovett B.R."/>
            <person name="Lee E."/>
            <person name="Macias A.M."/>
            <person name="Hajek A.E."/>
            <person name="De Bivort B.L."/>
            <person name="Kasson M.T."/>
            <person name="De Fine Licht H.H."/>
            <person name="Stajich J.E."/>
        </authorList>
    </citation>
    <scope>NUCLEOTIDE SEQUENCE</scope>
    <source>
        <strain evidence="1">Berkeley</strain>
    </source>
</reference>